<dbReference type="Proteomes" id="UP000297982">
    <property type="component" value="Unassembled WGS sequence"/>
</dbReference>
<dbReference type="AlphaFoldDB" id="A0A4Z0H268"/>
<dbReference type="EMBL" id="SRJC01000001">
    <property type="protein sequence ID" value="TGB03496.1"/>
    <property type="molecule type" value="Genomic_DNA"/>
</dbReference>
<reference evidence="1 2" key="1">
    <citation type="journal article" date="2003" name="Int. J. Syst. Evol. Microbiol.">
        <title>Halobacillus salinus sp. nov., isolated from a salt lake on the coast of the East Sea in Korea.</title>
        <authorList>
            <person name="Yoon J.H."/>
            <person name="Kang K.H."/>
            <person name="Park Y.H."/>
        </authorList>
    </citation>
    <scope>NUCLEOTIDE SEQUENCE [LARGE SCALE GENOMIC DNA]</scope>
    <source>
        <strain evidence="1 2">HSL-3</strain>
    </source>
</reference>
<organism evidence="1 2">
    <name type="scientific">Halobacillus salinus</name>
    <dbReference type="NCBI Taxonomy" id="192814"/>
    <lineage>
        <taxon>Bacteria</taxon>
        <taxon>Bacillati</taxon>
        <taxon>Bacillota</taxon>
        <taxon>Bacilli</taxon>
        <taxon>Bacillales</taxon>
        <taxon>Bacillaceae</taxon>
        <taxon>Halobacillus</taxon>
    </lineage>
</organism>
<comment type="caution">
    <text evidence="1">The sequence shown here is derived from an EMBL/GenBank/DDBJ whole genome shotgun (WGS) entry which is preliminary data.</text>
</comment>
<keyword evidence="2" id="KW-1185">Reference proteome</keyword>
<proteinExistence type="predicted"/>
<protein>
    <submittedName>
        <fullName evidence="1">Uncharacterized protein</fullName>
    </submittedName>
</protein>
<accession>A0A4Z0H268</accession>
<dbReference type="RefSeq" id="WP_135326227.1">
    <property type="nucleotide sequence ID" value="NZ_SRJC01000001.1"/>
</dbReference>
<name>A0A4Z0H268_9BACI</name>
<sequence>MSDEANLSERLRPFIEGEDPLVQKMITHTLDEVSRKSLSVDAISKKMSRRLDQWMREEEEGRS</sequence>
<evidence type="ECO:0000313" key="2">
    <source>
        <dbReference type="Proteomes" id="UP000297982"/>
    </source>
</evidence>
<gene>
    <name evidence="1" type="ORF">E4663_00365</name>
</gene>
<evidence type="ECO:0000313" key="1">
    <source>
        <dbReference type="EMBL" id="TGB03496.1"/>
    </source>
</evidence>